<dbReference type="AlphaFoldDB" id="A0A380TKU6"/>
<dbReference type="EMBL" id="UIDG01000590">
    <property type="protein sequence ID" value="SUS08323.1"/>
    <property type="molecule type" value="Genomic_DNA"/>
</dbReference>
<dbReference type="SUPFAM" id="SSF102829">
    <property type="entry name" value="Cell division protein ZapA-like"/>
    <property type="match status" value="1"/>
</dbReference>
<accession>A0A380TKU6</accession>
<protein>
    <submittedName>
        <fullName evidence="1">Cell division protein ZapA</fullName>
    </submittedName>
</protein>
<name>A0A380TKU6_9ZZZZ</name>
<keyword evidence="1" id="KW-0131">Cell cycle</keyword>
<reference evidence="1" key="1">
    <citation type="submission" date="2018-07" db="EMBL/GenBank/DDBJ databases">
        <authorList>
            <person name="Quirk P.G."/>
            <person name="Krulwich T.A."/>
        </authorList>
    </citation>
    <scope>NUCLEOTIDE SEQUENCE</scope>
</reference>
<dbReference type="InterPro" id="IPR036192">
    <property type="entry name" value="Cell_div_ZapA-like_sf"/>
</dbReference>
<dbReference type="InterPro" id="IPR007838">
    <property type="entry name" value="Cell_div_ZapA-like"/>
</dbReference>
<gene>
    <name evidence="1" type="ORF">DF3PB_630012</name>
</gene>
<dbReference type="Pfam" id="PF05164">
    <property type="entry name" value="ZapA"/>
    <property type="match status" value="1"/>
</dbReference>
<dbReference type="InterPro" id="IPR042233">
    <property type="entry name" value="Cell_div_ZapA_N"/>
</dbReference>
<dbReference type="GO" id="GO:0051301">
    <property type="term" value="P:cell division"/>
    <property type="evidence" value="ECO:0007669"/>
    <property type="project" value="UniProtKB-KW"/>
</dbReference>
<evidence type="ECO:0000313" key="1">
    <source>
        <dbReference type="EMBL" id="SUS08323.1"/>
    </source>
</evidence>
<keyword evidence="1" id="KW-0132">Cell division</keyword>
<sequence>MPDLDIVINGKPYTIRCNDGEEAHVSALADELDARAKRLLRGVGPVDEARLLVMVALILADELQDARSAQASAAAPTAAQGADDLARAIDAVAARIEAVAARLRAA</sequence>
<dbReference type="Gene3D" id="3.30.160.880">
    <property type="entry name" value="Cell division protein ZapA protomer, N-terminal domain"/>
    <property type="match status" value="1"/>
</dbReference>
<organism evidence="1">
    <name type="scientific">metagenome</name>
    <dbReference type="NCBI Taxonomy" id="256318"/>
    <lineage>
        <taxon>unclassified sequences</taxon>
        <taxon>metagenomes</taxon>
    </lineage>
</organism>
<proteinExistence type="predicted"/>